<sequence>MDASAFAQIDPLHWILDMNSLVSDAYCDVRKLCVFLLPVAASSFPPGKALTVYFQPLGHPFLFCDAIHPAHPSALLSLPWPDPSEEPPIPDPNPNPLQLALTSAKIGISVKDLASLPPVAYAVAEKKAERLALRVGKNLFNFMQSFCGIDGSRLVVPMDILDRWFKKFQERAHGTANLLLQHTVLWKVAGKLIMPKPKGSTSEIKKASSSGLKWSFSPGTNLLSGGAAKLEKEFRKKLNEFSKELRTFRSVDLSGHNFGDDGLFFLAESLGYNQATEEVDFSGNGITAVGLKALDGVLQTNTMLKTLNLSGNNIGDEGAKFPLVVPIRYANWVVSKGYAILAACRANPILEPYYNHAKLSIVRKVTRMDLYHA</sequence>
<dbReference type="GO" id="GO:0005634">
    <property type="term" value="C:nucleus"/>
    <property type="evidence" value="ECO:0007669"/>
    <property type="project" value="TreeGrafter"/>
</dbReference>
<evidence type="ECO:0000259" key="1">
    <source>
        <dbReference type="Pfam" id="PF21057"/>
    </source>
</evidence>
<dbReference type="GO" id="GO:0005829">
    <property type="term" value="C:cytosol"/>
    <property type="evidence" value="ECO:0007669"/>
    <property type="project" value="TreeGrafter"/>
</dbReference>
<dbReference type="EMBL" id="JACMSC010000001">
    <property type="protein sequence ID" value="KAG6537368.1"/>
    <property type="molecule type" value="Genomic_DNA"/>
</dbReference>
<proteinExistence type="predicted"/>
<reference evidence="2 3" key="1">
    <citation type="submission" date="2020-08" db="EMBL/GenBank/DDBJ databases">
        <title>Plant Genome Project.</title>
        <authorList>
            <person name="Zhang R.-G."/>
        </authorList>
    </citation>
    <scope>NUCLEOTIDE SEQUENCE [LARGE SCALE GENOMIC DNA]</scope>
    <source>
        <tissue evidence="2">Rhizome</tissue>
    </source>
</reference>
<dbReference type="SUPFAM" id="SSF52047">
    <property type="entry name" value="RNI-like"/>
    <property type="match status" value="1"/>
</dbReference>
<name>A0A8J5IQB4_ZINOF</name>
<dbReference type="Proteomes" id="UP000734854">
    <property type="component" value="Unassembled WGS sequence"/>
</dbReference>
<dbReference type="PANTHER" id="PTHR12925:SF0">
    <property type="entry name" value="PROTEIN HIKESHI"/>
    <property type="match status" value="1"/>
</dbReference>
<evidence type="ECO:0000313" key="3">
    <source>
        <dbReference type="Proteomes" id="UP000734854"/>
    </source>
</evidence>
<dbReference type="InterPro" id="IPR031318">
    <property type="entry name" value="OPI10"/>
</dbReference>
<organism evidence="2 3">
    <name type="scientific">Zingiber officinale</name>
    <name type="common">Ginger</name>
    <name type="synonym">Amomum zingiber</name>
    <dbReference type="NCBI Taxonomy" id="94328"/>
    <lineage>
        <taxon>Eukaryota</taxon>
        <taxon>Viridiplantae</taxon>
        <taxon>Streptophyta</taxon>
        <taxon>Embryophyta</taxon>
        <taxon>Tracheophyta</taxon>
        <taxon>Spermatophyta</taxon>
        <taxon>Magnoliopsida</taxon>
        <taxon>Liliopsida</taxon>
        <taxon>Zingiberales</taxon>
        <taxon>Zingiberaceae</taxon>
        <taxon>Zingiber</taxon>
    </lineage>
</organism>
<protein>
    <recommendedName>
        <fullName evidence="1">Hikeshi-like C-terminal domain-containing protein</fullName>
    </recommendedName>
</protein>
<dbReference type="GO" id="GO:0006606">
    <property type="term" value="P:protein import into nucleus"/>
    <property type="evidence" value="ECO:0007669"/>
    <property type="project" value="TreeGrafter"/>
</dbReference>
<dbReference type="GO" id="GO:0061608">
    <property type="term" value="F:nuclear import signal receptor activity"/>
    <property type="evidence" value="ECO:0007669"/>
    <property type="project" value="TreeGrafter"/>
</dbReference>
<dbReference type="PANTHER" id="PTHR12925">
    <property type="entry name" value="HIKESHI FAMILY MEMBER"/>
    <property type="match status" value="1"/>
</dbReference>
<keyword evidence="3" id="KW-1185">Reference proteome</keyword>
<evidence type="ECO:0000313" key="2">
    <source>
        <dbReference type="EMBL" id="KAG6537368.1"/>
    </source>
</evidence>
<comment type="caution">
    <text evidence="2">The sequence shown here is derived from an EMBL/GenBank/DDBJ whole genome shotgun (WGS) entry which is preliminary data.</text>
</comment>
<dbReference type="AlphaFoldDB" id="A0A8J5IQB4"/>
<dbReference type="InterPro" id="IPR001611">
    <property type="entry name" value="Leu-rich_rpt"/>
</dbReference>
<dbReference type="InterPro" id="IPR032675">
    <property type="entry name" value="LRR_dom_sf"/>
</dbReference>
<accession>A0A8J5IQB4</accession>
<dbReference type="InterPro" id="IPR048364">
    <property type="entry name" value="Hikeshi-like_C"/>
</dbReference>
<feature type="domain" description="Hikeshi-like C-terminal" evidence="1">
    <location>
        <begin position="129"/>
        <end position="171"/>
    </location>
</feature>
<dbReference type="Pfam" id="PF21057">
    <property type="entry name" value="Hikeshi-like_C"/>
    <property type="match status" value="1"/>
</dbReference>
<dbReference type="Gene3D" id="3.80.10.10">
    <property type="entry name" value="Ribonuclease Inhibitor"/>
    <property type="match status" value="1"/>
</dbReference>
<gene>
    <name evidence="2" type="ORF">ZIOFF_002457</name>
</gene>
<dbReference type="Pfam" id="PF13516">
    <property type="entry name" value="LRR_6"/>
    <property type="match status" value="3"/>
</dbReference>